<gene>
    <name evidence="1" type="ORF">DR950_20270</name>
</gene>
<dbReference type="Proteomes" id="UP000263377">
    <property type="component" value="Unassembled WGS sequence"/>
</dbReference>
<evidence type="ECO:0000313" key="2">
    <source>
        <dbReference type="Proteomes" id="UP000263377"/>
    </source>
</evidence>
<protein>
    <submittedName>
        <fullName evidence="1">Uncharacterized protein</fullName>
    </submittedName>
</protein>
<reference evidence="1 2" key="1">
    <citation type="submission" date="2018-08" db="EMBL/GenBank/DDBJ databases">
        <title>Diversity &amp; Physiological Properties of Lignin-Decomposing Actinobacteria from Soil.</title>
        <authorList>
            <person name="Roh S.G."/>
            <person name="Kim S.B."/>
        </authorList>
    </citation>
    <scope>NUCLEOTIDE SEQUENCE [LARGE SCALE GENOMIC DNA]</scope>
    <source>
        <strain evidence="1 2">MMS17-GH009</strain>
    </source>
</reference>
<organism evidence="1 2">
    <name type="scientific">Kitasatospora xanthocidica</name>
    <dbReference type="NCBI Taxonomy" id="83382"/>
    <lineage>
        <taxon>Bacteria</taxon>
        <taxon>Bacillati</taxon>
        <taxon>Actinomycetota</taxon>
        <taxon>Actinomycetes</taxon>
        <taxon>Kitasatosporales</taxon>
        <taxon>Streptomycetaceae</taxon>
        <taxon>Kitasatospora</taxon>
    </lineage>
</organism>
<dbReference type="EMBL" id="QVIG01000001">
    <property type="protein sequence ID" value="RGD59805.1"/>
    <property type="molecule type" value="Genomic_DNA"/>
</dbReference>
<dbReference type="RefSeq" id="WP_074005068.1">
    <property type="nucleotide sequence ID" value="NZ_QVIG01000001.1"/>
</dbReference>
<sequence>MSAHHPIHPADPALLHLTSRQVTELIVELRTEGREFGLLWPSAIPGDINLHGRRLVDIGNVPASTLINLLALMREYKRNRDVRHRLE</sequence>
<proteinExistence type="predicted"/>
<accession>A0A372ZX50</accession>
<keyword evidence="2" id="KW-1185">Reference proteome</keyword>
<evidence type="ECO:0000313" key="1">
    <source>
        <dbReference type="EMBL" id="RGD59805.1"/>
    </source>
</evidence>
<comment type="caution">
    <text evidence="1">The sequence shown here is derived from an EMBL/GenBank/DDBJ whole genome shotgun (WGS) entry which is preliminary data.</text>
</comment>
<dbReference type="AlphaFoldDB" id="A0A372ZX50"/>
<name>A0A372ZX50_9ACTN</name>